<dbReference type="NCBIfam" id="TIGR02937">
    <property type="entry name" value="sigma70-ECF"/>
    <property type="match status" value="1"/>
</dbReference>
<dbReference type="InterPro" id="IPR013325">
    <property type="entry name" value="RNA_pol_sigma_r2"/>
</dbReference>
<keyword evidence="4" id="KW-0804">Transcription</keyword>
<dbReference type="SUPFAM" id="SSF88946">
    <property type="entry name" value="Sigma2 domain of RNA polymerase sigma factors"/>
    <property type="match status" value="1"/>
</dbReference>
<dbReference type="RefSeq" id="WP_321561896.1">
    <property type="nucleotide sequence ID" value="NZ_CP139558.1"/>
</dbReference>
<evidence type="ECO:0000256" key="3">
    <source>
        <dbReference type="ARBA" id="ARBA00023082"/>
    </source>
</evidence>
<evidence type="ECO:0000256" key="2">
    <source>
        <dbReference type="ARBA" id="ARBA00023015"/>
    </source>
</evidence>
<accession>A0ABZ0TJ86</accession>
<keyword evidence="3" id="KW-0731">Sigma factor</keyword>
<dbReference type="InterPro" id="IPR013249">
    <property type="entry name" value="RNA_pol_sigma70_r4_t2"/>
</dbReference>
<organism evidence="7 8">
    <name type="scientific">Mucilaginibacter sabulilitoris</name>
    <dbReference type="NCBI Taxonomy" id="1173583"/>
    <lineage>
        <taxon>Bacteria</taxon>
        <taxon>Pseudomonadati</taxon>
        <taxon>Bacteroidota</taxon>
        <taxon>Sphingobacteriia</taxon>
        <taxon>Sphingobacteriales</taxon>
        <taxon>Sphingobacteriaceae</taxon>
        <taxon>Mucilaginibacter</taxon>
    </lineage>
</organism>
<dbReference type="InterPro" id="IPR039425">
    <property type="entry name" value="RNA_pol_sigma-70-like"/>
</dbReference>
<comment type="similarity">
    <text evidence="1">Belongs to the sigma-70 factor family. ECF subfamily.</text>
</comment>
<dbReference type="Pfam" id="PF08281">
    <property type="entry name" value="Sigma70_r4_2"/>
    <property type="match status" value="1"/>
</dbReference>
<dbReference type="PANTHER" id="PTHR43133">
    <property type="entry name" value="RNA POLYMERASE ECF-TYPE SIGMA FACTO"/>
    <property type="match status" value="1"/>
</dbReference>
<dbReference type="PANTHER" id="PTHR43133:SF46">
    <property type="entry name" value="RNA POLYMERASE SIGMA-70 FACTOR ECF SUBFAMILY"/>
    <property type="match status" value="1"/>
</dbReference>
<dbReference type="InterPro" id="IPR013324">
    <property type="entry name" value="RNA_pol_sigma_r3/r4-like"/>
</dbReference>
<dbReference type="InterPro" id="IPR007627">
    <property type="entry name" value="RNA_pol_sigma70_r2"/>
</dbReference>
<evidence type="ECO:0000259" key="6">
    <source>
        <dbReference type="Pfam" id="PF08281"/>
    </source>
</evidence>
<dbReference type="EMBL" id="CP139558">
    <property type="protein sequence ID" value="WPU92736.1"/>
    <property type="molecule type" value="Genomic_DNA"/>
</dbReference>
<dbReference type="SUPFAM" id="SSF88659">
    <property type="entry name" value="Sigma3 and sigma4 domains of RNA polymerase sigma factors"/>
    <property type="match status" value="1"/>
</dbReference>
<feature type="domain" description="RNA polymerase sigma-70 region 2" evidence="5">
    <location>
        <begin position="28"/>
        <end position="93"/>
    </location>
</feature>
<evidence type="ECO:0000256" key="1">
    <source>
        <dbReference type="ARBA" id="ARBA00010641"/>
    </source>
</evidence>
<dbReference type="InterPro" id="IPR014284">
    <property type="entry name" value="RNA_pol_sigma-70_dom"/>
</dbReference>
<dbReference type="Pfam" id="PF04542">
    <property type="entry name" value="Sigma70_r2"/>
    <property type="match status" value="1"/>
</dbReference>
<evidence type="ECO:0000313" key="7">
    <source>
        <dbReference type="EMBL" id="WPU92736.1"/>
    </source>
</evidence>
<evidence type="ECO:0000259" key="5">
    <source>
        <dbReference type="Pfam" id="PF04542"/>
    </source>
</evidence>
<keyword evidence="2" id="KW-0805">Transcription regulation</keyword>
<dbReference type="InterPro" id="IPR036388">
    <property type="entry name" value="WH-like_DNA-bd_sf"/>
</dbReference>
<dbReference type="Proteomes" id="UP001324380">
    <property type="component" value="Chromosome"/>
</dbReference>
<dbReference type="Gene3D" id="1.10.10.10">
    <property type="entry name" value="Winged helix-like DNA-binding domain superfamily/Winged helix DNA-binding domain"/>
    <property type="match status" value="1"/>
</dbReference>
<evidence type="ECO:0000313" key="8">
    <source>
        <dbReference type="Proteomes" id="UP001324380"/>
    </source>
</evidence>
<proteinExistence type="inferred from homology"/>
<keyword evidence="8" id="KW-1185">Reference proteome</keyword>
<protein>
    <submittedName>
        <fullName evidence="7">Sigma-70 family RNA polymerase sigma factor</fullName>
    </submittedName>
</protein>
<feature type="domain" description="RNA polymerase sigma factor 70 region 4 type 2" evidence="6">
    <location>
        <begin position="129"/>
        <end position="176"/>
    </location>
</feature>
<evidence type="ECO:0000256" key="4">
    <source>
        <dbReference type="ARBA" id="ARBA00023163"/>
    </source>
</evidence>
<name>A0ABZ0TJ86_9SPHI</name>
<reference evidence="7 8" key="1">
    <citation type="submission" date="2023-11" db="EMBL/GenBank/DDBJ databases">
        <title>Analysis of the Genomes of Mucilaginibacter gossypii cycad 4 and M. sabulilitoris SNA2: microbes with the potential for plant growth promotion.</title>
        <authorList>
            <person name="Hirsch A.M."/>
            <person name="Humm E."/>
            <person name="Rubbi M."/>
            <person name="Del Vecchio G."/>
            <person name="Ha S.M."/>
            <person name="Pellegrini M."/>
            <person name="Gunsalus R.P."/>
        </authorList>
    </citation>
    <scope>NUCLEOTIDE SEQUENCE [LARGE SCALE GENOMIC DNA]</scope>
    <source>
        <strain evidence="7 8">SNA2</strain>
    </source>
</reference>
<sequence>MLTSKASVKDEELIVLLKQGKAYAFDLLYERYWKGLYAVAYNRTGEEEVAKDLVQNLLIDIWKRHDTLQVIDSLQQFLFGAIKLQILNYYRSENIKQKAIERALERMHNLFASMDELSSYYNLEKVVEEEVLRMPDNMKYSFLLRSDNRSVKEIADNLNLAEQTVSNNITKALKRLRKRLVLEYPDRHLTCIALLFYLLNN</sequence>
<dbReference type="Gene3D" id="1.10.1740.10">
    <property type="match status" value="1"/>
</dbReference>
<gene>
    <name evidence="7" type="ORF">SNE25_25765</name>
</gene>